<protein>
    <submittedName>
        <fullName evidence="5">1-acyl-sn-glycerol-3-phosphate acyltransferase</fullName>
    </submittedName>
</protein>
<dbReference type="GO" id="GO:0005886">
    <property type="term" value="C:plasma membrane"/>
    <property type="evidence" value="ECO:0007669"/>
    <property type="project" value="TreeGrafter"/>
</dbReference>
<name>A0A7W8VG67_9ACTN</name>
<dbReference type="PANTHER" id="PTHR10434">
    <property type="entry name" value="1-ACYL-SN-GLYCEROL-3-PHOSPHATE ACYLTRANSFERASE"/>
    <property type="match status" value="1"/>
</dbReference>
<dbReference type="EMBL" id="JACHDB010000001">
    <property type="protein sequence ID" value="MBB5434694.1"/>
    <property type="molecule type" value="Genomic_DNA"/>
</dbReference>
<feature type="domain" description="Phospholipid/glycerol acyltransferase" evidence="4">
    <location>
        <begin position="69"/>
        <end position="185"/>
    </location>
</feature>
<keyword evidence="2 5" id="KW-0012">Acyltransferase</keyword>
<keyword evidence="6" id="KW-1185">Reference proteome</keyword>
<dbReference type="PANTHER" id="PTHR10434:SF11">
    <property type="entry name" value="1-ACYL-SN-GLYCEROL-3-PHOSPHATE ACYLTRANSFERASE"/>
    <property type="match status" value="1"/>
</dbReference>
<evidence type="ECO:0000313" key="6">
    <source>
        <dbReference type="Proteomes" id="UP000572635"/>
    </source>
</evidence>
<comment type="caution">
    <text evidence="5">The sequence shown here is derived from an EMBL/GenBank/DDBJ whole genome shotgun (WGS) entry which is preliminary data.</text>
</comment>
<evidence type="ECO:0000259" key="4">
    <source>
        <dbReference type="SMART" id="SM00563"/>
    </source>
</evidence>
<evidence type="ECO:0000256" key="1">
    <source>
        <dbReference type="ARBA" id="ARBA00022679"/>
    </source>
</evidence>
<dbReference type="GO" id="GO:0003841">
    <property type="term" value="F:1-acylglycerol-3-phosphate O-acyltransferase activity"/>
    <property type="evidence" value="ECO:0007669"/>
    <property type="project" value="TreeGrafter"/>
</dbReference>
<proteinExistence type="predicted"/>
<sequence length="229" mass="23702">MPLFPPGTSPHRGIATPARRGSRTAPPKASGDGRGSLRFDSLARAALWRTALTGTGGIRVLGSPPQGPCVLVANHSSHADTAALIAALPARCRPVVAAADDHWFTRPVRAWSARTLTGAFPVRRSGGGAADLLAAERFLRDGRVVIVYPEGTRSADGSLARFRSGAARLAAAAGVPLVPAAIEGTRTLLDREGRFRPARVTVRFGIPAEDIASARTQVARLLGAGPGSG</sequence>
<dbReference type="AlphaFoldDB" id="A0A7W8VG67"/>
<evidence type="ECO:0000256" key="2">
    <source>
        <dbReference type="ARBA" id="ARBA00023315"/>
    </source>
</evidence>
<organism evidence="5 6">
    <name type="scientific">Nocardiopsis composta</name>
    <dbReference type="NCBI Taxonomy" id="157465"/>
    <lineage>
        <taxon>Bacteria</taxon>
        <taxon>Bacillati</taxon>
        <taxon>Actinomycetota</taxon>
        <taxon>Actinomycetes</taxon>
        <taxon>Streptosporangiales</taxon>
        <taxon>Nocardiopsidaceae</taxon>
        <taxon>Nocardiopsis</taxon>
    </lineage>
</organism>
<dbReference type="SUPFAM" id="SSF69593">
    <property type="entry name" value="Glycerol-3-phosphate (1)-acyltransferase"/>
    <property type="match status" value="1"/>
</dbReference>
<dbReference type="CDD" id="cd07989">
    <property type="entry name" value="LPLAT_AGPAT-like"/>
    <property type="match status" value="1"/>
</dbReference>
<dbReference type="SMART" id="SM00563">
    <property type="entry name" value="PlsC"/>
    <property type="match status" value="1"/>
</dbReference>
<dbReference type="Pfam" id="PF01553">
    <property type="entry name" value="Acyltransferase"/>
    <property type="match status" value="1"/>
</dbReference>
<evidence type="ECO:0000256" key="3">
    <source>
        <dbReference type="SAM" id="MobiDB-lite"/>
    </source>
</evidence>
<reference evidence="5 6" key="1">
    <citation type="submission" date="2020-08" db="EMBL/GenBank/DDBJ databases">
        <title>Sequencing the genomes of 1000 actinobacteria strains.</title>
        <authorList>
            <person name="Klenk H.-P."/>
        </authorList>
    </citation>
    <scope>NUCLEOTIDE SEQUENCE [LARGE SCALE GENOMIC DNA]</scope>
    <source>
        <strain evidence="5 6">DSM 44551</strain>
    </source>
</reference>
<dbReference type="Proteomes" id="UP000572635">
    <property type="component" value="Unassembled WGS sequence"/>
</dbReference>
<evidence type="ECO:0000313" key="5">
    <source>
        <dbReference type="EMBL" id="MBB5434694.1"/>
    </source>
</evidence>
<dbReference type="GO" id="GO:0006654">
    <property type="term" value="P:phosphatidic acid biosynthetic process"/>
    <property type="evidence" value="ECO:0007669"/>
    <property type="project" value="TreeGrafter"/>
</dbReference>
<dbReference type="RefSeq" id="WP_184395520.1">
    <property type="nucleotide sequence ID" value="NZ_BAAAJD010000060.1"/>
</dbReference>
<keyword evidence="1 5" id="KW-0808">Transferase</keyword>
<feature type="region of interest" description="Disordered" evidence="3">
    <location>
        <begin position="1"/>
        <end position="36"/>
    </location>
</feature>
<dbReference type="InterPro" id="IPR002123">
    <property type="entry name" value="Plipid/glycerol_acylTrfase"/>
</dbReference>
<accession>A0A7W8VG67</accession>
<gene>
    <name evidence="5" type="ORF">HDA36_004778</name>
</gene>